<evidence type="ECO:0000313" key="2">
    <source>
        <dbReference type="EMBL" id="CAK9013855.1"/>
    </source>
</evidence>
<reference evidence="2 3" key="1">
    <citation type="submission" date="2024-02" db="EMBL/GenBank/DDBJ databases">
        <authorList>
            <person name="Chen Y."/>
            <person name="Shah S."/>
            <person name="Dougan E. K."/>
            <person name="Thang M."/>
            <person name="Chan C."/>
        </authorList>
    </citation>
    <scope>NUCLEOTIDE SEQUENCE [LARGE SCALE GENOMIC DNA]</scope>
</reference>
<keyword evidence="3" id="KW-1185">Reference proteome</keyword>
<name>A0ABP0JHH8_9DINO</name>
<feature type="region of interest" description="Disordered" evidence="1">
    <location>
        <begin position="528"/>
        <end position="711"/>
    </location>
</feature>
<sequence length="892" mass="96551">MNPETDQPAASATDLAHAWEGVGELRRRAHQLKLVVFAQENCINRDTCVQNEHVLTLALTHLGTRVTVPTLEVHIESFYNLMNVPIPRNMVNIQAWALRRMISVHNSVTRRPHVPREKALRRILISQGFDIDLESPPRSGPAPVSAAGALVEDEGESCDEDQFEEHSESECFTDDESVAPVEPLNDTTCSATIPADATKHGPIDESMVEYIEGWQNHLRDAVAKFGPAVVIKDKLGTTYEFANGRLLQAPHPEKFPLTVTRQRVEVLSPTSIETPSPTGAVPVQFTPPKVSFEASGAAAVAAFQEMQHLQQQLDLLKQCQSLRTELAKLTEMKQLRDQRLVTVSNKPCNLVRPPVVCLDDMETQPMMLDFLEGTPAPLDLEGKGFGAALYSKTDVDTETQQLAHDFGNMRLDSKKFDDSEKEDNKPEVTSRKVTHLEDLEAASIGQQEESAQMISKEAPTNGREVLLEVQQQAEHSEEMVPAIGDHGPATDAAEETVKAGPPAHPLPQPGVDWKELVQKALAEAAPIAAATNEQSIPATAGHEAGLEETMDDESGQRTSPKNNAAEETAPAKGPIPERTLAPSARTRNSLKQAKQAKDEAAAAAATEASPKESAPALACSTSLPAKPNDWGKHQPVTADQQQPPKPRGRKRKASKVKEEEPQEPKGRAKSRAKSKPKSKPSNTAKHDASATTKTKAKQSKAKDKNQTYVPLEVEGDVNLDRGAAFDAYAAACTAANVHALEQYPEHLSASNPEDLSANKNKKRKTKASQKDQHANKRARCDDGETHVASGKGSPDGTLKAKESRRRKTPAVPEAVARDVAASAVNNAPAPAAACDAPVPEPPAKKKPLTAEAKAKYSRKSCAYKRALNNELKAGKGQAEAKAVARQAYADCE</sequence>
<feature type="compositionally biased region" description="Basic and acidic residues" evidence="1">
    <location>
        <begin position="411"/>
        <end position="431"/>
    </location>
</feature>
<feature type="region of interest" description="Disordered" evidence="1">
    <location>
        <begin position="408"/>
        <end position="431"/>
    </location>
</feature>
<feature type="compositionally biased region" description="Low complexity" evidence="1">
    <location>
        <begin position="679"/>
        <end position="693"/>
    </location>
</feature>
<proteinExistence type="predicted"/>
<organism evidence="2 3">
    <name type="scientific">Durusdinium trenchii</name>
    <dbReference type="NCBI Taxonomy" id="1381693"/>
    <lineage>
        <taxon>Eukaryota</taxon>
        <taxon>Sar</taxon>
        <taxon>Alveolata</taxon>
        <taxon>Dinophyceae</taxon>
        <taxon>Suessiales</taxon>
        <taxon>Symbiodiniaceae</taxon>
        <taxon>Durusdinium</taxon>
    </lineage>
</organism>
<protein>
    <submittedName>
        <fullName evidence="2">Uncharacterized protein</fullName>
    </submittedName>
</protein>
<dbReference type="EMBL" id="CAXAMM010007335">
    <property type="protein sequence ID" value="CAK9013855.1"/>
    <property type="molecule type" value="Genomic_DNA"/>
</dbReference>
<feature type="compositionally biased region" description="Basic and acidic residues" evidence="1">
    <location>
        <begin position="655"/>
        <end position="666"/>
    </location>
</feature>
<gene>
    <name evidence="2" type="ORF">SCF082_LOCUS12101</name>
</gene>
<feature type="compositionally biased region" description="Low complexity" evidence="1">
    <location>
        <begin position="601"/>
        <end position="616"/>
    </location>
</feature>
<dbReference type="Proteomes" id="UP001642464">
    <property type="component" value="Unassembled WGS sequence"/>
</dbReference>
<feature type="region of interest" description="Disordered" evidence="1">
    <location>
        <begin position="482"/>
        <end position="510"/>
    </location>
</feature>
<evidence type="ECO:0000256" key="1">
    <source>
        <dbReference type="SAM" id="MobiDB-lite"/>
    </source>
</evidence>
<evidence type="ECO:0000313" key="3">
    <source>
        <dbReference type="Proteomes" id="UP001642464"/>
    </source>
</evidence>
<feature type="compositionally biased region" description="Basic residues" evidence="1">
    <location>
        <begin position="667"/>
        <end position="678"/>
    </location>
</feature>
<accession>A0ABP0JHH8</accession>
<feature type="region of interest" description="Disordered" evidence="1">
    <location>
        <begin position="745"/>
        <end position="814"/>
    </location>
</feature>
<feature type="compositionally biased region" description="Basic and acidic residues" evidence="1">
    <location>
        <begin position="768"/>
        <end position="785"/>
    </location>
</feature>
<feature type="region of interest" description="Disordered" evidence="1">
    <location>
        <begin position="830"/>
        <end position="855"/>
    </location>
</feature>
<comment type="caution">
    <text evidence="2">The sequence shown here is derived from an EMBL/GenBank/DDBJ whole genome shotgun (WGS) entry which is preliminary data.</text>
</comment>